<feature type="compositionally biased region" description="Low complexity" evidence="1">
    <location>
        <begin position="517"/>
        <end position="536"/>
    </location>
</feature>
<proteinExistence type="predicted"/>
<evidence type="ECO:0000259" key="2">
    <source>
        <dbReference type="Pfam" id="PF25162"/>
    </source>
</evidence>
<reference evidence="3 4" key="1">
    <citation type="journal article" date="2019" name="Int. J. Syst. Evol. Microbiol.">
        <title>The Global Catalogue of Microorganisms (GCM) 10K type strain sequencing project: providing services to taxonomists for standard genome sequencing and annotation.</title>
        <authorList>
            <consortium name="The Broad Institute Genomics Platform"/>
            <consortium name="The Broad Institute Genome Sequencing Center for Infectious Disease"/>
            <person name="Wu L."/>
            <person name="Ma J."/>
        </authorList>
    </citation>
    <scope>NUCLEOTIDE SEQUENCE [LARGE SCALE GENOMIC DNA]</scope>
    <source>
        <strain evidence="3 4">CGMCC 1.12859</strain>
    </source>
</reference>
<dbReference type="NCBIfam" id="NF045517">
    <property type="entry name" value="halo_surf_dom"/>
    <property type="match status" value="1"/>
</dbReference>
<evidence type="ECO:0000313" key="4">
    <source>
        <dbReference type="Proteomes" id="UP001597139"/>
    </source>
</evidence>
<dbReference type="InterPro" id="IPR057149">
    <property type="entry name" value="DUF7827"/>
</dbReference>
<name>A0ABD6BS17_9EURY</name>
<protein>
    <submittedName>
        <fullName evidence="3">BGTF surface domain-containing protein</fullName>
    </submittedName>
</protein>
<gene>
    <name evidence="3" type="ORF">ACFSAU_07600</name>
</gene>
<comment type="caution">
    <text evidence="3">The sequence shown here is derived from an EMBL/GenBank/DDBJ whole genome shotgun (WGS) entry which is preliminary data.</text>
</comment>
<keyword evidence="4" id="KW-1185">Reference proteome</keyword>
<evidence type="ECO:0000256" key="1">
    <source>
        <dbReference type="SAM" id="MobiDB-lite"/>
    </source>
</evidence>
<feature type="region of interest" description="Disordered" evidence="1">
    <location>
        <begin position="517"/>
        <end position="569"/>
    </location>
</feature>
<accession>A0ABD6BS17</accession>
<feature type="domain" description="DUF7827" evidence="2">
    <location>
        <begin position="151"/>
        <end position="242"/>
    </location>
</feature>
<feature type="compositionally biased region" description="Low complexity" evidence="1">
    <location>
        <begin position="544"/>
        <end position="560"/>
    </location>
</feature>
<organism evidence="3 4">
    <name type="scientific">Halolamina litorea</name>
    <dbReference type="NCBI Taxonomy" id="1515593"/>
    <lineage>
        <taxon>Archaea</taxon>
        <taxon>Methanobacteriati</taxon>
        <taxon>Methanobacteriota</taxon>
        <taxon>Stenosarchaea group</taxon>
        <taxon>Halobacteria</taxon>
        <taxon>Halobacteriales</taxon>
        <taxon>Haloferacaceae</taxon>
    </lineage>
</organism>
<dbReference type="Pfam" id="PF25162">
    <property type="entry name" value="DUF7827"/>
    <property type="match status" value="1"/>
</dbReference>
<dbReference type="AlphaFoldDB" id="A0ABD6BS17"/>
<dbReference type="EMBL" id="JBHUCZ010000003">
    <property type="protein sequence ID" value="MFD1567354.1"/>
    <property type="molecule type" value="Genomic_DNA"/>
</dbReference>
<sequence length="592" mass="60870">MFRPRTVLLVTLLLFAPAASATAAAVDARPVPAIDGGFSDDTVTNGQSGSTTTLDIDTDANTVRITATRDGQPVPADTLVGILGGDGLVGTRDREAEYTVPGDGASFRAEFAEKRPGVYNLTVRGDDGETATASVTVFSVGYTFTVANSATGRGGIAEITIDTPGPEDHGTLVVGSGDAGYRATVAFADGGDDRVTVRFNTFAAGNDSLNVVDAGNASDQVRVVNQSERPTLLAPGVYRLTVWSGNDSETVPERASFSTLTIGERGEPPAQNVSLAAAPASLPRSAASDVAGPTGPDDAVAMSDWTVLDLRGPAVEGIVDAYGGLGAAAASSALRLEVEQTNPTPSCARRELVLGETDPTLDANRSTLLLRASTTEFDADGAPNGACQAEPRAGDRYAVRFAVTDDRLVDAPNETVREFGFVEGGASLSPADRTVTPGENVTLSGNTTYAPGTTFRVAVSSVENATPGFERRTTARVGSDGRWSATFDLSARAPGERVVVRSIRFNGALHANASVVARSTTTPTPTVTLTPTANPTATPPLSPSPTTSPTASRTTPETPSVAETPTRTRVPGLGVHAALLALIGGGLASRER</sequence>
<dbReference type="Proteomes" id="UP001597139">
    <property type="component" value="Unassembled WGS sequence"/>
</dbReference>
<dbReference type="RefSeq" id="WP_267646329.1">
    <property type="nucleotide sequence ID" value="NZ_JANHGR010000001.1"/>
</dbReference>
<evidence type="ECO:0000313" key="3">
    <source>
        <dbReference type="EMBL" id="MFD1567354.1"/>
    </source>
</evidence>